<evidence type="ECO:0000259" key="1">
    <source>
        <dbReference type="PROSITE" id="PS50056"/>
    </source>
</evidence>
<dbReference type="InterPro" id="IPR016130">
    <property type="entry name" value="Tyr_Pase_AS"/>
</dbReference>
<dbReference type="InterPro" id="IPR000242">
    <property type="entry name" value="PTP_cat"/>
</dbReference>
<dbReference type="Gene3D" id="3.90.190.10">
    <property type="entry name" value="Protein tyrosine phosphatase superfamily"/>
    <property type="match status" value="1"/>
</dbReference>
<sequence>MRCNPQGGIVHCSAGIGRSGTIAYVEKLYQEIYYADNGKVAHQLFLFSHYAVIELIVDTVGKSNLNADDKEFVLAVRAAWAEHVAEIEQAKKNAAAKKAEEAAKKGKNSKGKK</sequence>
<proteinExistence type="predicted"/>
<dbReference type="PROSITE" id="PS50056">
    <property type="entry name" value="TYR_PHOSPHATASE_2"/>
    <property type="match status" value="1"/>
</dbReference>
<accession>A0AAE9A0Q1</accession>
<feature type="domain" description="Tyrosine specific protein phosphatases" evidence="1">
    <location>
        <begin position="9"/>
        <end position="32"/>
    </location>
</feature>
<dbReference type="Pfam" id="PF00102">
    <property type="entry name" value="Y_phosphatase"/>
    <property type="match status" value="1"/>
</dbReference>
<evidence type="ECO:0000313" key="3">
    <source>
        <dbReference type="Proteomes" id="UP000827892"/>
    </source>
</evidence>
<dbReference type="AlphaFoldDB" id="A0AAE9A0Q1"/>
<dbReference type="InterPro" id="IPR000387">
    <property type="entry name" value="Tyr_Pase_dom"/>
</dbReference>
<organism evidence="2 3">
    <name type="scientific">Caenorhabditis briggsae</name>
    <dbReference type="NCBI Taxonomy" id="6238"/>
    <lineage>
        <taxon>Eukaryota</taxon>
        <taxon>Metazoa</taxon>
        <taxon>Ecdysozoa</taxon>
        <taxon>Nematoda</taxon>
        <taxon>Chromadorea</taxon>
        <taxon>Rhabditida</taxon>
        <taxon>Rhabditina</taxon>
        <taxon>Rhabditomorpha</taxon>
        <taxon>Rhabditoidea</taxon>
        <taxon>Rhabditidae</taxon>
        <taxon>Peloderinae</taxon>
        <taxon>Caenorhabditis</taxon>
    </lineage>
</organism>
<protein>
    <recommendedName>
        <fullName evidence="1">Tyrosine specific protein phosphatases domain-containing protein</fullName>
    </recommendedName>
</protein>
<dbReference type="InterPro" id="IPR029021">
    <property type="entry name" value="Prot-tyrosine_phosphatase-like"/>
</dbReference>
<dbReference type="SUPFAM" id="SSF52799">
    <property type="entry name" value="(Phosphotyrosine protein) phosphatases II"/>
    <property type="match status" value="1"/>
</dbReference>
<dbReference type="GO" id="GO:0004725">
    <property type="term" value="F:protein tyrosine phosphatase activity"/>
    <property type="evidence" value="ECO:0007669"/>
    <property type="project" value="InterPro"/>
</dbReference>
<evidence type="ECO:0000313" key="2">
    <source>
        <dbReference type="EMBL" id="ULT87542.1"/>
    </source>
</evidence>
<name>A0AAE9A0Q1_CAEBR</name>
<dbReference type="PROSITE" id="PS00383">
    <property type="entry name" value="TYR_PHOSPHATASE_1"/>
    <property type="match status" value="1"/>
</dbReference>
<gene>
    <name evidence="2" type="ORF">L3Y34_006999</name>
</gene>
<dbReference type="Proteomes" id="UP000827892">
    <property type="component" value="Chromosome V"/>
</dbReference>
<dbReference type="EMBL" id="CP090895">
    <property type="protein sequence ID" value="ULT87542.1"/>
    <property type="molecule type" value="Genomic_DNA"/>
</dbReference>
<reference evidence="2 3" key="1">
    <citation type="submission" date="2022-02" db="EMBL/GenBank/DDBJ databases">
        <title>Chromosome-level reference genomes for two strains of Caenorhabditis briggsae: an improved platform for comparative genomics.</title>
        <authorList>
            <person name="Stevens L."/>
            <person name="Andersen E.C."/>
        </authorList>
    </citation>
    <scope>NUCLEOTIDE SEQUENCE [LARGE SCALE GENOMIC DNA]</scope>
    <source>
        <strain evidence="2">QX1410_ONT</strain>
        <tissue evidence="2">Whole-organism</tissue>
    </source>
</reference>